<feature type="domain" description="SET" evidence="2">
    <location>
        <begin position="228"/>
        <end position="374"/>
    </location>
</feature>
<comment type="caution">
    <text evidence="3">The sequence shown here is derived from an EMBL/GenBank/DDBJ whole genome shotgun (WGS) entry which is preliminary data.</text>
</comment>
<reference evidence="3 4" key="1">
    <citation type="journal article" date="2015" name="Plant Cell">
        <title>Oil accumulation by the oleaginous diatom Fistulifera solaris as revealed by the genome and transcriptome.</title>
        <authorList>
            <person name="Tanaka T."/>
            <person name="Maeda Y."/>
            <person name="Veluchamy A."/>
            <person name="Tanaka M."/>
            <person name="Abida H."/>
            <person name="Marechal E."/>
            <person name="Bowler C."/>
            <person name="Muto M."/>
            <person name="Sunaga Y."/>
            <person name="Tanaka M."/>
            <person name="Yoshino T."/>
            <person name="Taniguchi T."/>
            <person name="Fukuda Y."/>
            <person name="Nemoto M."/>
            <person name="Matsumoto M."/>
            <person name="Wong P.S."/>
            <person name="Aburatani S."/>
            <person name="Fujibuchi W."/>
        </authorList>
    </citation>
    <scope>NUCLEOTIDE SEQUENCE [LARGE SCALE GENOMIC DNA]</scope>
    <source>
        <strain evidence="3 4">JPCC DA0580</strain>
    </source>
</reference>
<protein>
    <recommendedName>
        <fullName evidence="2">SET domain-containing protein</fullName>
    </recommendedName>
</protein>
<keyword evidence="1" id="KW-0732">Signal</keyword>
<dbReference type="SUPFAM" id="SSF82199">
    <property type="entry name" value="SET domain"/>
    <property type="match status" value="1"/>
</dbReference>
<keyword evidence="4" id="KW-1185">Reference proteome</keyword>
<evidence type="ECO:0000313" key="3">
    <source>
        <dbReference type="EMBL" id="GAX27660.1"/>
    </source>
</evidence>
<accession>A0A1Z5KMU0</accession>
<dbReference type="InterPro" id="IPR046341">
    <property type="entry name" value="SET_dom_sf"/>
</dbReference>
<evidence type="ECO:0000256" key="1">
    <source>
        <dbReference type="SAM" id="SignalP"/>
    </source>
</evidence>
<evidence type="ECO:0000313" key="4">
    <source>
        <dbReference type="Proteomes" id="UP000198406"/>
    </source>
</evidence>
<dbReference type="PROSITE" id="PS50280">
    <property type="entry name" value="SET"/>
    <property type="match status" value="1"/>
</dbReference>
<organism evidence="3 4">
    <name type="scientific">Fistulifera solaris</name>
    <name type="common">Oleaginous diatom</name>
    <dbReference type="NCBI Taxonomy" id="1519565"/>
    <lineage>
        <taxon>Eukaryota</taxon>
        <taxon>Sar</taxon>
        <taxon>Stramenopiles</taxon>
        <taxon>Ochrophyta</taxon>
        <taxon>Bacillariophyta</taxon>
        <taxon>Bacillariophyceae</taxon>
        <taxon>Bacillariophycidae</taxon>
        <taxon>Naviculales</taxon>
        <taxon>Naviculaceae</taxon>
        <taxon>Fistulifera</taxon>
    </lineage>
</organism>
<dbReference type="OrthoDB" id="5560686at2759"/>
<dbReference type="AlphaFoldDB" id="A0A1Z5KMU0"/>
<dbReference type="InterPro" id="IPR001214">
    <property type="entry name" value="SET_dom"/>
</dbReference>
<dbReference type="InParanoid" id="A0A1Z5KMU0"/>
<feature type="signal peptide" evidence="1">
    <location>
        <begin position="1"/>
        <end position="29"/>
    </location>
</feature>
<feature type="chain" id="PRO_5012532129" description="SET domain-containing protein" evidence="1">
    <location>
        <begin position="30"/>
        <end position="553"/>
    </location>
</feature>
<evidence type="ECO:0000259" key="2">
    <source>
        <dbReference type="PROSITE" id="PS50280"/>
    </source>
</evidence>
<dbReference type="Proteomes" id="UP000198406">
    <property type="component" value="Unassembled WGS sequence"/>
</dbReference>
<proteinExistence type="predicted"/>
<dbReference type="Pfam" id="PF00856">
    <property type="entry name" value="SET"/>
    <property type="match status" value="1"/>
</dbReference>
<dbReference type="EMBL" id="BDSP01000259">
    <property type="protein sequence ID" value="GAX27660.1"/>
    <property type="molecule type" value="Genomic_DNA"/>
</dbReference>
<dbReference type="Gene3D" id="2.170.270.10">
    <property type="entry name" value="SET domain"/>
    <property type="match status" value="1"/>
</dbReference>
<sequence>MIGSNNQRCTRFRFIYIFLLCALFHRCTAVSDEEAVCDNDGTCSLEPLIPPECQLVMAESTVPNGGWGVFTLIDRPERGTPLLYGDVVVQVTDLNVTYAVALQRLLDEYWWSAEETGGFYEGQQVLSSIPGIGMLANGLLQENNVLPFVPMVDEAGLTRTESPGAGAITHYHNYTWFVKKPMVAGDEILVNYKPDRFPERNARIQQSPASLATRRPLEFLRQHGFCLDNVKPGRSILPDAGRGLFAARKIRQGSVVLPVPVMAITDPRALDITRVSKGGSPVDHFKQLLLNYCFGHNESSVLLYPYGPGMHLVNHGGGQYANVRLEWDTVPNDVSLTNLTQWQDPQAPRAPKFLLKLVALRDIAVGQEILLDYGPDWIEAWVHHVETWTPASPGKHEDPYTPSYVMDDVVKVLRTQEELQTYPYPANIFTSCFYRYQDFAHSTHNADPTALVTVQWQQTRHTFELTNLRPCTVLERDESKGLFTVRILNRLGLSANERVPSVHIVTHVPRKAIRFSDKSYTTDQHLKNAFRHPIGLSDDVFPDQWKDLKVKDS</sequence>
<name>A0A1Z5KMU0_FISSO</name>
<gene>
    <name evidence="3" type="ORF">FisN_13Hh247</name>
</gene>